<dbReference type="PROSITE" id="PS51007">
    <property type="entry name" value="CYTC"/>
    <property type="match status" value="1"/>
</dbReference>
<gene>
    <name evidence="7" type="ORF">BSZ32_06740</name>
</gene>
<accession>A0A2S7U0Y0</accession>
<dbReference type="InterPro" id="IPR009056">
    <property type="entry name" value="Cyt_c-like_dom"/>
</dbReference>
<organism evidence="7 8">
    <name type="scientific">Rubritalea profundi</name>
    <dbReference type="NCBI Taxonomy" id="1658618"/>
    <lineage>
        <taxon>Bacteria</taxon>
        <taxon>Pseudomonadati</taxon>
        <taxon>Verrucomicrobiota</taxon>
        <taxon>Verrucomicrobiia</taxon>
        <taxon>Verrucomicrobiales</taxon>
        <taxon>Rubritaleaceae</taxon>
        <taxon>Rubritalea</taxon>
    </lineage>
</organism>
<sequence length="207" mass="23072">MMKRISLPTHMSKSVLILALAAWLAPSVEAKDEGERLFKQNCSACHGMAGEGAANGIFPPLAESPWVQGDPDRAIQVLLHGLEGPIDVNGKVYDLAMPPQGAMLKDTDIAAVLSHVRRSFGNKESAVSLQQVVEARKWSSERENPWTAEELLKHFPLPKIQSPIQHLLMEVYHGEWTLMPKFADIERSSYEEEHHGFISLRTLEGKK</sequence>
<evidence type="ECO:0000313" key="8">
    <source>
        <dbReference type="Proteomes" id="UP000239907"/>
    </source>
</evidence>
<evidence type="ECO:0000256" key="3">
    <source>
        <dbReference type="ARBA" id="ARBA00023004"/>
    </source>
</evidence>
<reference evidence="7 8" key="1">
    <citation type="submission" date="2016-12" db="EMBL/GenBank/DDBJ databases">
        <title>Study of bacterial adaptation to deep sea.</title>
        <authorList>
            <person name="Song J."/>
            <person name="Yoshizawa S."/>
            <person name="Kogure K."/>
        </authorList>
    </citation>
    <scope>NUCLEOTIDE SEQUENCE [LARGE SCALE GENOMIC DNA]</scope>
    <source>
        <strain evidence="7 8">SAORIC-165</strain>
    </source>
</reference>
<dbReference type="GO" id="GO:0046872">
    <property type="term" value="F:metal ion binding"/>
    <property type="evidence" value="ECO:0007669"/>
    <property type="project" value="UniProtKB-KW"/>
</dbReference>
<feature type="chain" id="PRO_5015410396" description="Cytochrome c domain-containing protein" evidence="5">
    <location>
        <begin position="31"/>
        <end position="207"/>
    </location>
</feature>
<name>A0A2S7U0Y0_9BACT</name>
<evidence type="ECO:0000259" key="6">
    <source>
        <dbReference type="PROSITE" id="PS51007"/>
    </source>
</evidence>
<dbReference type="OrthoDB" id="191182at2"/>
<dbReference type="Proteomes" id="UP000239907">
    <property type="component" value="Unassembled WGS sequence"/>
</dbReference>
<dbReference type="InterPro" id="IPR051459">
    <property type="entry name" value="Cytochrome_c-type_DH"/>
</dbReference>
<evidence type="ECO:0000256" key="2">
    <source>
        <dbReference type="ARBA" id="ARBA00022723"/>
    </source>
</evidence>
<dbReference type="GO" id="GO:0009055">
    <property type="term" value="F:electron transfer activity"/>
    <property type="evidence" value="ECO:0007669"/>
    <property type="project" value="InterPro"/>
</dbReference>
<dbReference type="RefSeq" id="WP_105042735.1">
    <property type="nucleotide sequence ID" value="NZ_MQWA01000001.1"/>
</dbReference>
<comment type="caution">
    <text evidence="7">The sequence shown here is derived from an EMBL/GenBank/DDBJ whole genome shotgun (WGS) entry which is preliminary data.</text>
</comment>
<evidence type="ECO:0000256" key="4">
    <source>
        <dbReference type="PROSITE-ProRule" id="PRU00433"/>
    </source>
</evidence>
<evidence type="ECO:0000256" key="1">
    <source>
        <dbReference type="ARBA" id="ARBA00022617"/>
    </source>
</evidence>
<keyword evidence="2 4" id="KW-0479">Metal-binding</keyword>
<dbReference type="PANTHER" id="PTHR35008">
    <property type="entry name" value="BLL4482 PROTEIN-RELATED"/>
    <property type="match status" value="1"/>
</dbReference>
<evidence type="ECO:0000256" key="5">
    <source>
        <dbReference type="SAM" id="SignalP"/>
    </source>
</evidence>
<feature type="signal peptide" evidence="5">
    <location>
        <begin position="1"/>
        <end position="30"/>
    </location>
</feature>
<dbReference type="PANTHER" id="PTHR35008:SF8">
    <property type="entry name" value="ALCOHOL DEHYDROGENASE CYTOCHROME C SUBUNIT"/>
    <property type="match status" value="1"/>
</dbReference>
<dbReference type="Pfam" id="PF13442">
    <property type="entry name" value="Cytochrome_CBB3"/>
    <property type="match status" value="1"/>
</dbReference>
<keyword evidence="1 4" id="KW-0349">Heme</keyword>
<keyword evidence="8" id="KW-1185">Reference proteome</keyword>
<dbReference type="SUPFAM" id="SSF46626">
    <property type="entry name" value="Cytochrome c"/>
    <property type="match status" value="1"/>
</dbReference>
<proteinExistence type="predicted"/>
<keyword evidence="5" id="KW-0732">Signal</keyword>
<dbReference type="AlphaFoldDB" id="A0A2S7U0Y0"/>
<feature type="domain" description="Cytochrome c" evidence="6">
    <location>
        <begin position="29"/>
        <end position="120"/>
    </location>
</feature>
<evidence type="ECO:0000313" key="7">
    <source>
        <dbReference type="EMBL" id="PQJ28230.1"/>
    </source>
</evidence>
<keyword evidence="3 4" id="KW-0408">Iron</keyword>
<protein>
    <recommendedName>
        <fullName evidence="6">Cytochrome c domain-containing protein</fullName>
    </recommendedName>
</protein>
<dbReference type="EMBL" id="MQWA01000001">
    <property type="protein sequence ID" value="PQJ28230.1"/>
    <property type="molecule type" value="Genomic_DNA"/>
</dbReference>
<dbReference type="InterPro" id="IPR036909">
    <property type="entry name" value="Cyt_c-like_dom_sf"/>
</dbReference>
<dbReference type="Gene3D" id="1.10.760.10">
    <property type="entry name" value="Cytochrome c-like domain"/>
    <property type="match status" value="1"/>
</dbReference>
<dbReference type="GO" id="GO:0020037">
    <property type="term" value="F:heme binding"/>
    <property type="evidence" value="ECO:0007669"/>
    <property type="project" value="InterPro"/>
</dbReference>